<dbReference type="AlphaFoldDB" id="A0A9W8QS83"/>
<feature type="compositionally biased region" description="Pro residues" evidence="1">
    <location>
        <begin position="133"/>
        <end position="144"/>
    </location>
</feature>
<dbReference type="KEGG" id="amus:LMH87_007109"/>
<feature type="compositionally biased region" description="Polar residues" evidence="1">
    <location>
        <begin position="169"/>
        <end position="188"/>
    </location>
</feature>
<protein>
    <submittedName>
        <fullName evidence="2">Uncharacterized protein</fullName>
    </submittedName>
</protein>
<evidence type="ECO:0000256" key="1">
    <source>
        <dbReference type="SAM" id="MobiDB-lite"/>
    </source>
</evidence>
<comment type="caution">
    <text evidence="2">The sequence shown here is derived from an EMBL/GenBank/DDBJ whole genome shotgun (WGS) entry which is preliminary data.</text>
</comment>
<proteinExistence type="predicted"/>
<dbReference type="SUPFAM" id="SSF50978">
    <property type="entry name" value="WD40 repeat-like"/>
    <property type="match status" value="1"/>
</dbReference>
<reference evidence="2" key="1">
    <citation type="journal article" date="2023" name="Access Microbiol">
        <title>De-novo genome assembly for Akanthomyces muscarius, a biocontrol agent of insect agricultural pests.</title>
        <authorList>
            <person name="Erdos Z."/>
            <person name="Studholme D.J."/>
            <person name="Raymond B."/>
            <person name="Sharma M."/>
        </authorList>
    </citation>
    <scope>NUCLEOTIDE SEQUENCE</scope>
    <source>
        <strain evidence="2">Ve6</strain>
    </source>
</reference>
<organism evidence="2 3">
    <name type="scientific">Akanthomyces muscarius</name>
    <name type="common">Entomopathogenic fungus</name>
    <name type="synonym">Lecanicillium muscarium</name>
    <dbReference type="NCBI Taxonomy" id="2231603"/>
    <lineage>
        <taxon>Eukaryota</taxon>
        <taxon>Fungi</taxon>
        <taxon>Dikarya</taxon>
        <taxon>Ascomycota</taxon>
        <taxon>Pezizomycotina</taxon>
        <taxon>Sordariomycetes</taxon>
        <taxon>Hypocreomycetidae</taxon>
        <taxon>Hypocreales</taxon>
        <taxon>Cordycipitaceae</taxon>
        <taxon>Akanthomyces</taxon>
    </lineage>
</organism>
<feature type="compositionally biased region" description="Low complexity" evidence="1">
    <location>
        <begin position="149"/>
        <end position="168"/>
    </location>
</feature>
<gene>
    <name evidence="2" type="ORF">LMH87_007109</name>
</gene>
<feature type="compositionally biased region" description="Polar residues" evidence="1">
    <location>
        <begin position="92"/>
        <end position="103"/>
    </location>
</feature>
<accession>A0A9W8QS83</accession>
<dbReference type="Gene3D" id="2.130.10.10">
    <property type="entry name" value="YVTN repeat-like/Quinoprotein amine dehydrogenase"/>
    <property type="match status" value="2"/>
</dbReference>
<feature type="region of interest" description="Disordered" evidence="1">
    <location>
        <begin position="36"/>
        <end position="59"/>
    </location>
</feature>
<dbReference type="RefSeq" id="XP_056060392.1">
    <property type="nucleotide sequence ID" value="XM_056192144.1"/>
</dbReference>
<sequence>MDLPAPAERDHIRHGLGLLSLDAHDMDWFEIDVADTGPQRRPSTESTESVGSAGLAMRMPPQSSADLRAFPLSNARTASWSTDGYAPSMISQHRASHNLARSNASRDQRPSTGRSLRTAMASNASQYSLYPAPTKPLPPLPPPRDPTKRLSSADSNSRSSISTRSSRSNVPGSYSAQFLPSPATTASPNFGKGKIEYRTFSDRIGAPIPRPLSQRSVPKALSLHFWKDIVSEDKKINNSVHYLDISPAGTILASKHGNNLIKLWSMASGELQSAVKFSSYTEARSRSREYMIRSHAILSESSTLIAIATRFGRSIEIFNWAKKKSIQTIGDADRWTAGRFELFDGGRCPLAVYRQETATIDIFLAAKENKKPLYKHCSIEMAKAGLPFVPILPELAISATSPLVVAAAGPRPPMPGHPPPKRETLLVAWETSDDGDTSNKPYRVARPWQHEELDTAVPMDLVTYGSVVVSIWVPASFRAVPVPASRKGTGYNLLSVKVPLRYVLVWDLSANSTRTFAIPNCISCISPDCRLVAYCDASGSEIGARGSIAIVDVISGEEVWCWPDKNAMNMQSGFEPGFEQFQDLGSVTELSFSADARFLIVGDGQGHMGVYDVRT</sequence>
<dbReference type="InterPro" id="IPR036322">
    <property type="entry name" value="WD40_repeat_dom_sf"/>
</dbReference>
<dbReference type="GeneID" id="80894268"/>
<keyword evidence="3" id="KW-1185">Reference proteome</keyword>
<name>A0A9W8QS83_AKAMU</name>
<evidence type="ECO:0000313" key="3">
    <source>
        <dbReference type="Proteomes" id="UP001144673"/>
    </source>
</evidence>
<feature type="compositionally biased region" description="Polar residues" evidence="1">
    <location>
        <begin position="110"/>
        <end position="128"/>
    </location>
</feature>
<dbReference type="Proteomes" id="UP001144673">
    <property type="component" value="Chromosome 1"/>
</dbReference>
<feature type="region of interest" description="Disordered" evidence="1">
    <location>
        <begin position="92"/>
        <end position="190"/>
    </location>
</feature>
<dbReference type="InterPro" id="IPR015943">
    <property type="entry name" value="WD40/YVTN_repeat-like_dom_sf"/>
</dbReference>
<evidence type="ECO:0000313" key="2">
    <source>
        <dbReference type="EMBL" id="KAJ4165477.1"/>
    </source>
</evidence>
<dbReference type="EMBL" id="JAJHUN010000001">
    <property type="protein sequence ID" value="KAJ4165477.1"/>
    <property type="molecule type" value="Genomic_DNA"/>
</dbReference>